<reference evidence="1 2" key="1">
    <citation type="submission" date="2017-07" db="EMBL/GenBank/DDBJ databases">
        <title>Phenotypical and genomic characterization of a clinical isolate of Shewanella bicestrii sp. nov. producing an extended-spectrum beta-lactamase and a new oxacillinase variant.</title>
        <authorList>
            <person name="Jousset A.B."/>
            <person name="Bonnin R.A."/>
            <person name="Girlich D."/>
            <person name="Dabos L."/>
            <person name="Potron A."/>
            <person name="Dortet L."/>
            <person name="Glaser P."/>
            <person name="Naas T."/>
        </authorList>
    </citation>
    <scope>NUCLEOTIDE SEQUENCE [LARGE SCALE GENOMIC DNA]</scope>
    <source>
        <strain evidence="1 2">JAB-1</strain>
    </source>
</reference>
<dbReference type="Gene3D" id="1.10.8.650">
    <property type="entry name" value="Uncharacterised protein PF13642 yp_926445, C-terminal domain"/>
    <property type="match status" value="1"/>
</dbReference>
<protein>
    <submittedName>
        <fullName evidence="1">Uncharacterized protein</fullName>
    </submittedName>
</protein>
<dbReference type="Gene3D" id="2.40.10.320">
    <property type="entry name" value="Uncharacterised protein PF13642 yp_926445, N-terminal domain"/>
    <property type="match status" value="1"/>
</dbReference>
<dbReference type="InterPro" id="IPR025284">
    <property type="entry name" value="DUF4144"/>
</dbReference>
<proteinExistence type="predicted"/>
<gene>
    <name evidence="1" type="ORF">CF168_03540</name>
</gene>
<organism evidence="1 2">
    <name type="scientific">Shewanella bicestrii</name>
    <dbReference type="NCBI Taxonomy" id="2018305"/>
    <lineage>
        <taxon>Bacteria</taxon>
        <taxon>Pseudomonadati</taxon>
        <taxon>Pseudomonadota</taxon>
        <taxon>Gammaproteobacteria</taxon>
        <taxon>Alteromonadales</taxon>
        <taxon>Shewanellaceae</taxon>
        <taxon>Shewanella</taxon>
    </lineage>
</organism>
<dbReference type="EMBL" id="CP022358">
    <property type="protein sequence ID" value="ASK68013.1"/>
    <property type="molecule type" value="Genomic_DNA"/>
</dbReference>
<dbReference type="KEGG" id="sbj:CF168_03540"/>
<dbReference type="RefSeq" id="WP_011718244.1">
    <property type="nucleotide sequence ID" value="NZ_CP022358.1"/>
</dbReference>
<evidence type="ECO:0000313" key="2">
    <source>
        <dbReference type="Proteomes" id="UP000198367"/>
    </source>
</evidence>
<evidence type="ECO:0000313" key="1">
    <source>
        <dbReference type="EMBL" id="ASK68013.1"/>
    </source>
</evidence>
<sequence length="125" mass="14304">MTQVKMADIEWPAVVKLTQNDELLYLAHQRDWLELACLYQHQFVDTDLLLDSLGNQYLIRATPSTIHEDPIGELPKLLKQEQKLPLTDFIKWVQKHANAIGQCCVAKLAFTTLAQGMEIVRSLDD</sequence>
<dbReference type="Pfam" id="PF13642">
    <property type="entry name" value="DUF4144"/>
    <property type="match status" value="1"/>
</dbReference>
<keyword evidence="2" id="KW-1185">Reference proteome</keyword>
<accession>A0A220UK00</accession>
<dbReference type="Proteomes" id="UP000198367">
    <property type="component" value="Chromosome"/>
</dbReference>
<name>A0A220UK00_9GAMM</name>
<dbReference type="AlphaFoldDB" id="A0A220UK00"/>